<evidence type="ECO:0000313" key="12">
    <source>
        <dbReference type="Proteomes" id="UP000800092"/>
    </source>
</evidence>
<evidence type="ECO:0000256" key="2">
    <source>
        <dbReference type="ARBA" id="ARBA00020672"/>
    </source>
</evidence>
<dbReference type="OrthoDB" id="194865at2759"/>
<dbReference type="Gene3D" id="3.40.50.1820">
    <property type="entry name" value="alpha/beta hydrolase"/>
    <property type="match status" value="1"/>
</dbReference>
<comment type="function">
    <text evidence="5">Demethylates proteins that have been reversibly carboxymethylated. Demethylates the phosphatase PP2A catalytic subunit.</text>
</comment>
<feature type="region of interest" description="Disordered" evidence="9">
    <location>
        <begin position="1"/>
        <end position="53"/>
    </location>
</feature>
<dbReference type="Proteomes" id="UP000800092">
    <property type="component" value="Unassembled WGS sequence"/>
</dbReference>
<proteinExistence type="inferred from homology"/>
<dbReference type="AlphaFoldDB" id="A0A6A6HAD0"/>
<dbReference type="PIRSF" id="PIRSF022950">
    <property type="entry name" value="PPase_methylesterase_euk"/>
    <property type="match status" value="1"/>
</dbReference>
<evidence type="ECO:0000259" key="10">
    <source>
        <dbReference type="Pfam" id="PF12697"/>
    </source>
</evidence>
<evidence type="ECO:0000313" key="11">
    <source>
        <dbReference type="EMBL" id="KAF2234493.1"/>
    </source>
</evidence>
<name>A0A6A6HAD0_VIRVR</name>
<feature type="active site" evidence="8">
    <location>
        <position position="338"/>
    </location>
</feature>
<feature type="active site" evidence="8">
    <location>
        <position position="212"/>
    </location>
</feature>
<accession>A0A6A6HAD0</accession>
<dbReference type="EMBL" id="ML991798">
    <property type="protein sequence ID" value="KAF2234493.1"/>
    <property type="molecule type" value="Genomic_DNA"/>
</dbReference>
<gene>
    <name evidence="11" type="ORF">EV356DRAFT_446564</name>
</gene>
<feature type="compositionally biased region" description="Polar residues" evidence="9">
    <location>
        <begin position="44"/>
        <end position="53"/>
    </location>
</feature>
<comment type="catalytic activity">
    <reaction evidence="6">
        <text>[phosphatase 2A protein]-C-terminal L-leucine methyl ester + H2O = [phosphatase 2A protein]-C-terminal L-leucine + methanol + H(+)</text>
        <dbReference type="Rhea" id="RHEA:48548"/>
        <dbReference type="Rhea" id="RHEA-COMP:12134"/>
        <dbReference type="Rhea" id="RHEA-COMP:12135"/>
        <dbReference type="ChEBI" id="CHEBI:15377"/>
        <dbReference type="ChEBI" id="CHEBI:15378"/>
        <dbReference type="ChEBI" id="CHEBI:17790"/>
        <dbReference type="ChEBI" id="CHEBI:90516"/>
        <dbReference type="ChEBI" id="CHEBI:90517"/>
        <dbReference type="EC" id="3.1.1.89"/>
    </reaction>
</comment>
<reference evidence="11" key="1">
    <citation type="journal article" date="2020" name="Stud. Mycol.">
        <title>101 Dothideomycetes genomes: a test case for predicting lifestyles and emergence of pathogens.</title>
        <authorList>
            <person name="Haridas S."/>
            <person name="Albert R."/>
            <person name="Binder M."/>
            <person name="Bloem J."/>
            <person name="Labutti K."/>
            <person name="Salamov A."/>
            <person name="Andreopoulos B."/>
            <person name="Baker S."/>
            <person name="Barry K."/>
            <person name="Bills G."/>
            <person name="Bluhm B."/>
            <person name="Cannon C."/>
            <person name="Castanera R."/>
            <person name="Culley D."/>
            <person name="Daum C."/>
            <person name="Ezra D."/>
            <person name="Gonzalez J."/>
            <person name="Henrissat B."/>
            <person name="Kuo A."/>
            <person name="Liang C."/>
            <person name="Lipzen A."/>
            <person name="Lutzoni F."/>
            <person name="Magnuson J."/>
            <person name="Mondo S."/>
            <person name="Nolan M."/>
            <person name="Ohm R."/>
            <person name="Pangilinan J."/>
            <person name="Park H.-J."/>
            <person name="Ramirez L."/>
            <person name="Alfaro M."/>
            <person name="Sun H."/>
            <person name="Tritt A."/>
            <person name="Yoshinaga Y."/>
            <person name="Zwiers L.-H."/>
            <person name="Turgeon B."/>
            <person name="Goodwin S."/>
            <person name="Spatafora J."/>
            <person name="Crous P."/>
            <person name="Grigoriev I."/>
        </authorList>
    </citation>
    <scope>NUCLEOTIDE SEQUENCE</scope>
    <source>
        <strain evidence="11">Tuck. ex Michener</strain>
    </source>
</reference>
<evidence type="ECO:0000256" key="7">
    <source>
        <dbReference type="PIRNR" id="PIRNR022950"/>
    </source>
</evidence>
<evidence type="ECO:0000256" key="1">
    <source>
        <dbReference type="ARBA" id="ARBA00008645"/>
    </source>
</evidence>
<keyword evidence="3 7" id="KW-0719">Serine esterase</keyword>
<evidence type="ECO:0000256" key="4">
    <source>
        <dbReference type="ARBA" id="ARBA00022801"/>
    </source>
</evidence>
<organism evidence="11 12">
    <name type="scientific">Viridothelium virens</name>
    <name type="common">Speckled blister lichen</name>
    <name type="synonym">Trypethelium virens</name>
    <dbReference type="NCBI Taxonomy" id="1048519"/>
    <lineage>
        <taxon>Eukaryota</taxon>
        <taxon>Fungi</taxon>
        <taxon>Dikarya</taxon>
        <taxon>Ascomycota</taxon>
        <taxon>Pezizomycotina</taxon>
        <taxon>Dothideomycetes</taxon>
        <taxon>Dothideomycetes incertae sedis</taxon>
        <taxon>Trypetheliales</taxon>
        <taxon>Trypetheliaceae</taxon>
        <taxon>Viridothelium</taxon>
    </lineage>
</organism>
<evidence type="ECO:0000256" key="8">
    <source>
        <dbReference type="PIRSR" id="PIRSR022950-1"/>
    </source>
</evidence>
<keyword evidence="4 7" id="KW-0378">Hydrolase</keyword>
<evidence type="ECO:0000256" key="5">
    <source>
        <dbReference type="ARBA" id="ARBA00024741"/>
    </source>
</evidence>
<dbReference type="PANTHER" id="PTHR14189">
    <property type="entry name" value="PROTEIN PHOSPHATASE METHYLESTERASE-1 RELATED"/>
    <property type="match status" value="1"/>
</dbReference>
<dbReference type="EC" id="3.1.1.-" evidence="7"/>
<comment type="similarity">
    <text evidence="1 7">Belongs to the AB hydrolase superfamily.</text>
</comment>
<dbReference type="InterPro" id="IPR000073">
    <property type="entry name" value="AB_hydrolase_1"/>
</dbReference>
<dbReference type="InterPro" id="IPR016812">
    <property type="entry name" value="PPase_methylesterase_euk"/>
</dbReference>
<evidence type="ECO:0000256" key="3">
    <source>
        <dbReference type="ARBA" id="ARBA00022487"/>
    </source>
</evidence>
<dbReference type="GO" id="GO:0051723">
    <property type="term" value="F:protein methylesterase activity"/>
    <property type="evidence" value="ECO:0007669"/>
    <property type="project" value="UniProtKB-EC"/>
</dbReference>
<evidence type="ECO:0000256" key="6">
    <source>
        <dbReference type="ARBA" id="ARBA00049203"/>
    </source>
</evidence>
<dbReference type="InterPro" id="IPR029058">
    <property type="entry name" value="AB_hydrolase_fold"/>
</dbReference>
<dbReference type="Pfam" id="PF12697">
    <property type="entry name" value="Abhydrolase_6"/>
    <property type="match status" value="1"/>
</dbReference>
<dbReference type="SUPFAM" id="SSF53474">
    <property type="entry name" value="alpha/beta-Hydrolases"/>
    <property type="match status" value="1"/>
</dbReference>
<feature type="active site" evidence="8">
    <location>
        <position position="186"/>
    </location>
</feature>
<sequence>MSELARSFAAQKLADLPKEPPQPLPATPEDREDEYSSESSLSSTGTVLPSPSQHLVPAPPVQWTKYFAQELFLQHKLPSADEAKYHVYLTQPANLKSPLFVCHHGAGASGMSFAPFALSLRAALPSAGILSIEARQHGSSILNPDGDTVNDFSIAVLRDDLANMITLVRERLGWSSLPPIILVGHSLGGAVAVELAQKGILGTSLLGYVVIDVVEGSAIEALKYMQGILSSRPSSFLTLESAIDWHLRSRNLRNRESAAVSVPSLLRRTADGKWAWATDLAITQPFWEGWFQGMSQKFLSAKGAKLLILAGTDRLDKDLMIGQMQGKFQLQVVPEAGHFVQEDAPEKTAEMVVEFFKRNDRSALVLPPKVSDLIAQGKKV</sequence>
<feature type="domain" description="AB hydrolase-1" evidence="10">
    <location>
        <begin position="100"/>
        <end position="350"/>
    </location>
</feature>
<dbReference type="PANTHER" id="PTHR14189:SF0">
    <property type="entry name" value="PROTEIN PHOSPHATASE METHYLESTERASE 1"/>
    <property type="match status" value="1"/>
</dbReference>
<keyword evidence="12" id="KW-1185">Reference proteome</keyword>
<protein>
    <recommendedName>
        <fullName evidence="2 7">Protein phosphatase methylesterase 1</fullName>
        <shortName evidence="7">PME-1</shortName>
        <ecNumber evidence="7">3.1.1.-</ecNumber>
    </recommendedName>
</protein>
<evidence type="ECO:0000256" key="9">
    <source>
        <dbReference type="SAM" id="MobiDB-lite"/>
    </source>
</evidence>